<dbReference type="RefSeq" id="WP_103680571.1">
    <property type="nucleotide sequence ID" value="NZ_LPWH01000077.1"/>
</dbReference>
<dbReference type="OrthoDB" id="799013at2"/>
<keyword evidence="2" id="KW-1185">Reference proteome</keyword>
<sequence>MNTRFSYLYSDASNYKKHHEIVLAGTLLELDLREFLRDGEFFIPHEIDLPELQDKPLTLDDHIWHTFGAVEPTTEDPTDQRGAKEFLRAWKRAAALDWNEVATMRRLGFL</sequence>
<evidence type="ECO:0000313" key="2">
    <source>
        <dbReference type="Proteomes" id="UP000237350"/>
    </source>
</evidence>
<dbReference type="AlphaFoldDB" id="A0A2S4JL70"/>
<organism evidence="1 2">
    <name type="scientific">Alkalispirochaeta sphaeroplastigenens</name>
    <dbReference type="NCBI Taxonomy" id="1187066"/>
    <lineage>
        <taxon>Bacteria</taxon>
        <taxon>Pseudomonadati</taxon>
        <taxon>Spirochaetota</taxon>
        <taxon>Spirochaetia</taxon>
        <taxon>Spirochaetales</taxon>
        <taxon>Spirochaetaceae</taxon>
        <taxon>Alkalispirochaeta</taxon>
    </lineage>
</organism>
<proteinExistence type="predicted"/>
<dbReference type="EMBL" id="LPWH01000077">
    <property type="protein sequence ID" value="POR00267.1"/>
    <property type="molecule type" value="Genomic_DNA"/>
</dbReference>
<protein>
    <submittedName>
        <fullName evidence="1">Uncharacterized protein</fullName>
    </submittedName>
</protein>
<evidence type="ECO:0000313" key="1">
    <source>
        <dbReference type="EMBL" id="POR00267.1"/>
    </source>
</evidence>
<gene>
    <name evidence="1" type="ORF">AU468_09765</name>
</gene>
<dbReference type="Proteomes" id="UP000237350">
    <property type="component" value="Unassembled WGS sequence"/>
</dbReference>
<name>A0A2S4JL70_9SPIO</name>
<reference evidence="2" key="1">
    <citation type="submission" date="2015-12" db="EMBL/GenBank/DDBJ databases">
        <authorList>
            <person name="Lodha T.D."/>
            <person name="Chintalapati S."/>
            <person name="Chintalapati V.R."/>
            <person name="Sravanthi T."/>
        </authorList>
    </citation>
    <scope>NUCLEOTIDE SEQUENCE [LARGE SCALE GENOMIC DNA]</scope>
    <source>
        <strain evidence="2">JC133</strain>
    </source>
</reference>
<accession>A0A2S4JL70</accession>
<comment type="caution">
    <text evidence="1">The sequence shown here is derived from an EMBL/GenBank/DDBJ whole genome shotgun (WGS) entry which is preliminary data.</text>
</comment>